<dbReference type="EMBL" id="UINC01230662">
    <property type="protein sequence ID" value="SVE62885.1"/>
    <property type="molecule type" value="Genomic_DNA"/>
</dbReference>
<dbReference type="Pfam" id="PF01321">
    <property type="entry name" value="Creatinase_N"/>
    <property type="match status" value="1"/>
</dbReference>
<feature type="non-terminal residue" evidence="2">
    <location>
        <position position="69"/>
    </location>
</feature>
<dbReference type="SUPFAM" id="SSF53092">
    <property type="entry name" value="Creatinase/prolidase N-terminal domain"/>
    <property type="match status" value="1"/>
</dbReference>
<evidence type="ECO:0000313" key="2">
    <source>
        <dbReference type="EMBL" id="SVE62885.1"/>
    </source>
</evidence>
<organism evidence="2">
    <name type="scientific">marine metagenome</name>
    <dbReference type="NCBI Taxonomy" id="408172"/>
    <lineage>
        <taxon>unclassified sequences</taxon>
        <taxon>metagenomes</taxon>
        <taxon>ecological metagenomes</taxon>
    </lineage>
</organism>
<evidence type="ECO:0000259" key="1">
    <source>
        <dbReference type="Pfam" id="PF01321"/>
    </source>
</evidence>
<sequence length="69" mass="8094">MERPDFFSLKNGSKSKLPFSIKEYEKRLIKIRTVMSKNNLDMIILTSMHNIAYYTGFIYCSFGRPYGCV</sequence>
<proteinExistence type="predicted"/>
<dbReference type="InterPro" id="IPR000587">
    <property type="entry name" value="Creatinase_N"/>
</dbReference>
<name>A0A383F384_9ZZZZ</name>
<dbReference type="InterPro" id="IPR029149">
    <property type="entry name" value="Creatin/AminoP/Spt16_N"/>
</dbReference>
<dbReference type="AlphaFoldDB" id="A0A383F384"/>
<dbReference type="Gene3D" id="3.40.350.10">
    <property type="entry name" value="Creatinase/prolidase N-terminal domain"/>
    <property type="match status" value="1"/>
</dbReference>
<protein>
    <recommendedName>
        <fullName evidence="1">Creatinase N-terminal domain-containing protein</fullName>
    </recommendedName>
</protein>
<accession>A0A383F384</accession>
<reference evidence="2" key="1">
    <citation type="submission" date="2018-05" db="EMBL/GenBank/DDBJ databases">
        <authorList>
            <person name="Lanie J.A."/>
            <person name="Ng W.-L."/>
            <person name="Kazmierczak K.M."/>
            <person name="Andrzejewski T.M."/>
            <person name="Davidsen T.M."/>
            <person name="Wayne K.J."/>
            <person name="Tettelin H."/>
            <person name="Glass J.I."/>
            <person name="Rusch D."/>
            <person name="Podicherti R."/>
            <person name="Tsui H.-C.T."/>
            <person name="Winkler M.E."/>
        </authorList>
    </citation>
    <scope>NUCLEOTIDE SEQUENCE</scope>
</reference>
<feature type="domain" description="Creatinase N-terminal" evidence="1">
    <location>
        <begin position="27"/>
        <end position="65"/>
    </location>
</feature>
<gene>
    <name evidence="2" type="ORF">METZ01_LOCUS515739</name>
</gene>